<evidence type="ECO:0000313" key="4">
    <source>
        <dbReference type="EMBL" id="MBO0930094.1"/>
    </source>
</evidence>
<dbReference type="InterPro" id="IPR001296">
    <property type="entry name" value="Glyco_trans_1"/>
</dbReference>
<name>A0A939G170_9BACT</name>
<dbReference type="PANTHER" id="PTHR46401">
    <property type="entry name" value="GLYCOSYLTRANSFERASE WBBK-RELATED"/>
    <property type="match status" value="1"/>
</dbReference>
<dbReference type="PANTHER" id="PTHR46401:SF2">
    <property type="entry name" value="GLYCOSYLTRANSFERASE WBBK-RELATED"/>
    <property type="match status" value="1"/>
</dbReference>
<dbReference type="Pfam" id="PF00534">
    <property type="entry name" value="Glycos_transf_1"/>
    <property type="match status" value="1"/>
</dbReference>
<keyword evidence="1" id="KW-0808">Transferase</keyword>
<sequence>MRIGFEAQRLLRPHKHGMDIVALETLHALAELGGHELVVFTKPTPEQAPTGPKSPVRASTDIPTSAGVSVVELTGPYPIWEQVALPNALKSQHLDVLHCTANTAPLRSSVPVVLTLHDIIFLEKAVVGGTWYQRFGNVYRRWNVPRVVKTSARILTVSHFERQRIIDHLHIDPARVTTVHNAVSRQFRVITDAELLTRVRVQYALPEQFIFFLGNPDPKKNVPNVLRALLLLKQRGQLTLPLVIANVTPAYVQGVLAQIGGQVLTNDIVLCGYIPNTVLPVVYNLATVFLCPSLRESFGLPILEAMACGTPVLTASTSAMPEVAGEAALLADPASPDDMARQLHRLLTDEALCADLRRRGLDRAALFSWQNTARQLVTIYDEVAC</sequence>
<organism evidence="4 5">
    <name type="scientific">Fibrella aquatilis</name>
    <dbReference type="NCBI Taxonomy" id="2817059"/>
    <lineage>
        <taxon>Bacteria</taxon>
        <taxon>Pseudomonadati</taxon>
        <taxon>Bacteroidota</taxon>
        <taxon>Cytophagia</taxon>
        <taxon>Cytophagales</taxon>
        <taxon>Spirosomataceae</taxon>
        <taxon>Fibrella</taxon>
    </lineage>
</organism>
<evidence type="ECO:0000259" key="3">
    <source>
        <dbReference type="Pfam" id="PF13439"/>
    </source>
</evidence>
<dbReference type="GO" id="GO:0016757">
    <property type="term" value="F:glycosyltransferase activity"/>
    <property type="evidence" value="ECO:0007669"/>
    <property type="project" value="InterPro"/>
</dbReference>
<proteinExistence type="predicted"/>
<dbReference type="SUPFAM" id="SSF53756">
    <property type="entry name" value="UDP-Glycosyltransferase/glycogen phosphorylase"/>
    <property type="match status" value="1"/>
</dbReference>
<dbReference type="Proteomes" id="UP000664795">
    <property type="component" value="Unassembled WGS sequence"/>
</dbReference>
<dbReference type="CDD" id="cd03809">
    <property type="entry name" value="GT4_MtfB-like"/>
    <property type="match status" value="1"/>
</dbReference>
<dbReference type="AlphaFoldDB" id="A0A939G170"/>
<protein>
    <submittedName>
        <fullName evidence="4">Glycosyltransferase family 4 protein</fullName>
    </submittedName>
</protein>
<reference evidence="4 5" key="1">
    <citation type="submission" date="2021-03" db="EMBL/GenBank/DDBJ databases">
        <title>Fibrella sp. HMF5036 genome sequencing and assembly.</title>
        <authorList>
            <person name="Kang H."/>
            <person name="Kim H."/>
            <person name="Bae S."/>
            <person name="Joh K."/>
        </authorList>
    </citation>
    <scope>NUCLEOTIDE SEQUENCE [LARGE SCALE GENOMIC DNA]</scope>
    <source>
        <strain evidence="4 5">HMF5036</strain>
    </source>
</reference>
<dbReference type="InterPro" id="IPR028098">
    <property type="entry name" value="Glyco_trans_4-like_N"/>
</dbReference>
<dbReference type="GO" id="GO:0009103">
    <property type="term" value="P:lipopolysaccharide biosynthetic process"/>
    <property type="evidence" value="ECO:0007669"/>
    <property type="project" value="TreeGrafter"/>
</dbReference>
<dbReference type="RefSeq" id="WP_207334057.1">
    <property type="nucleotide sequence ID" value="NZ_JAFMYU010000002.1"/>
</dbReference>
<feature type="domain" description="Glycosyl transferase family 1" evidence="2">
    <location>
        <begin position="207"/>
        <end position="360"/>
    </location>
</feature>
<gene>
    <name evidence="4" type="ORF">J2I48_03770</name>
</gene>
<accession>A0A939G170</accession>
<comment type="caution">
    <text evidence="4">The sequence shown here is derived from an EMBL/GenBank/DDBJ whole genome shotgun (WGS) entry which is preliminary data.</text>
</comment>
<evidence type="ECO:0000259" key="2">
    <source>
        <dbReference type="Pfam" id="PF00534"/>
    </source>
</evidence>
<evidence type="ECO:0000313" key="5">
    <source>
        <dbReference type="Proteomes" id="UP000664795"/>
    </source>
</evidence>
<dbReference type="Pfam" id="PF13439">
    <property type="entry name" value="Glyco_transf_4"/>
    <property type="match status" value="1"/>
</dbReference>
<keyword evidence="5" id="KW-1185">Reference proteome</keyword>
<dbReference type="EMBL" id="JAFMYU010000002">
    <property type="protein sequence ID" value="MBO0930094.1"/>
    <property type="molecule type" value="Genomic_DNA"/>
</dbReference>
<evidence type="ECO:0000256" key="1">
    <source>
        <dbReference type="ARBA" id="ARBA00022679"/>
    </source>
</evidence>
<dbReference type="Gene3D" id="3.40.50.2000">
    <property type="entry name" value="Glycogen Phosphorylase B"/>
    <property type="match status" value="2"/>
</dbReference>
<feature type="domain" description="Glycosyltransferase subfamily 4-like N-terminal" evidence="3">
    <location>
        <begin position="17"/>
        <end position="184"/>
    </location>
</feature>